<name>A0ABV5WEJ6_9BACI</name>
<evidence type="ECO:0000256" key="1">
    <source>
        <dbReference type="SAM" id="Phobius"/>
    </source>
</evidence>
<keyword evidence="1" id="KW-0812">Transmembrane</keyword>
<dbReference type="Proteomes" id="UP001589609">
    <property type="component" value="Unassembled WGS sequence"/>
</dbReference>
<dbReference type="EMBL" id="JBHMAF010000051">
    <property type="protein sequence ID" value="MFB9759032.1"/>
    <property type="molecule type" value="Genomic_DNA"/>
</dbReference>
<organism evidence="2 3">
    <name type="scientific">Ectobacillus funiculus</name>
    <dbReference type="NCBI Taxonomy" id="137993"/>
    <lineage>
        <taxon>Bacteria</taxon>
        <taxon>Bacillati</taxon>
        <taxon>Bacillota</taxon>
        <taxon>Bacilli</taxon>
        <taxon>Bacillales</taxon>
        <taxon>Bacillaceae</taxon>
        <taxon>Ectobacillus</taxon>
    </lineage>
</organism>
<proteinExistence type="predicted"/>
<protein>
    <submittedName>
        <fullName evidence="2">Uncharacterized protein</fullName>
    </submittedName>
</protein>
<gene>
    <name evidence="2" type="ORF">ACFFMS_11230</name>
</gene>
<evidence type="ECO:0000313" key="3">
    <source>
        <dbReference type="Proteomes" id="UP001589609"/>
    </source>
</evidence>
<comment type="caution">
    <text evidence="2">The sequence shown here is derived from an EMBL/GenBank/DDBJ whole genome shotgun (WGS) entry which is preliminary data.</text>
</comment>
<reference evidence="2 3" key="1">
    <citation type="submission" date="2024-09" db="EMBL/GenBank/DDBJ databases">
        <authorList>
            <person name="Sun Q."/>
            <person name="Mori K."/>
        </authorList>
    </citation>
    <scope>NUCLEOTIDE SEQUENCE [LARGE SCALE GENOMIC DNA]</scope>
    <source>
        <strain evidence="2 3">JCM 11201</strain>
    </source>
</reference>
<keyword evidence="3" id="KW-1185">Reference proteome</keyword>
<evidence type="ECO:0000313" key="2">
    <source>
        <dbReference type="EMBL" id="MFB9759032.1"/>
    </source>
</evidence>
<sequence length="52" mass="5980">MILLHMIGLAGLIAPDLLLYSWCLQLILLQPPMKYTHYQTSKNKHDVQGLVF</sequence>
<keyword evidence="1" id="KW-0472">Membrane</keyword>
<keyword evidence="1" id="KW-1133">Transmembrane helix</keyword>
<accession>A0ABV5WEJ6</accession>
<feature type="transmembrane region" description="Helical" evidence="1">
    <location>
        <begin position="6"/>
        <end position="29"/>
    </location>
</feature>